<sequence length="258" mass="28888">MIETPSFWLAIPVRYSCLNSRTITHQCQAMMLHTSLLSPMFLLKNGEGAETAINIIHNQAIPVFRVDEEVVVEAGIRSRSQSFKGLHRVPPDASQKADRPGLDIIGSLPREHGNANNDLSLPAQEYSHIQRYVTTHRTPSTENSYTEVSSCNHLHSLPSSTSTRLKQAPRPVPAKTGRQRNPTLYYQGLSEDRVSHSPRDTTRTDTRNEGEIDKRTDEIYTGPQHMLARTKYTARETKPPCSIFTLRLPSGTDGEDNG</sequence>
<protein>
    <submittedName>
        <fullName evidence="2">Uncharacterized protein</fullName>
    </submittedName>
</protein>
<reference evidence="2 3" key="1">
    <citation type="journal article" date="2018" name="Mol. Ecol.">
        <title>The obligate alkalophilic soda-lake fungus Sodiomyces alkalinus has shifted to a protein diet.</title>
        <authorList>
            <person name="Grum-Grzhimaylo A.A."/>
            <person name="Falkoski D.L."/>
            <person name="van den Heuvel J."/>
            <person name="Valero-Jimenez C.A."/>
            <person name="Min B."/>
            <person name="Choi I.G."/>
            <person name="Lipzen A."/>
            <person name="Daum C.G."/>
            <person name="Aanen D.K."/>
            <person name="Tsang A."/>
            <person name="Henrissat B."/>
            <person name="Bilanenko E.N."/>
            <person name="de Vries R.P."/>
            <person name="van Kan J.A.L."/>
            <person name="Grigoriev I.V."/>
            <person name="Debets A.J.M."/>
        </authorList>
    </citation>
    <scope>NUCLEOTIDE SEQUENCE [LARGE SCALE GENOMIC DNA]</scope>
    <source>
        <strain evidence="2 3">F11</strain>
    </source>
</reference>
<dbReference type="EMBL" id="ML119056">
    <property type="protein sequence ID" value="ROT38082.1"/>
    <property type="molecule type" value="Genomic_DNA"/>
</dbReference>
<keyword evidence="3" id="KW-1185">Reference proteome</keyword>
<feature type="compositionally biased region" description="Polar residues" evidence="1">
    <location>
        <begin position="138"/>
        <end position="165"/>
    </location>
</feature>
<accession>A0A3N2PUC4</accession>
<evidence type="ECO:0000313" key="3">
    <source>
        <dbReference type="Proteomes" id="UP000272025"/>
    </source>
</evidence>
<feature type="region of interest" description="Disordered" evidence="1">
    <location>
        <begin position="138"/>
        <end position="213"/>
    </location>
</feature>
<dbReference type="AlphaFoldDB" id="A0A3N2PUC4"/>
<proteinExistence type="predicted"/>
<evidence type="ECO:0000256" key="1">
    <source>
        <dbReference type="SAM" id="MobiDB-lite"/>
    </source>
</evidence>
<evidence type="ECO:0000313" key="2">
    <source>
        <dbReference type="EMBL" id="ROT38082.1"/>
    </source>
</evidence>
<name>A0A3N2PUC4_SODAK</name>
<organism evidence="2 3">
    <name type="scientific">Sodiomyces alkalinus (strain CBS 110278 / VKM F-3762 / F11)</name>
    <name type="common">Alkaliphilic filamentous fungus</name>
    <dbReference type="NCBI Taxonomy" id="1314773"/>
    <lineage>
        <taxon>Eukaryota</taxon>
        <taxon>Fungi</taxon>
        <taxon>Dikarya</taxon>
        <taxon>Ascomycota</taxon>
        <taxon>Pezizomycotina</taxon>
        <taxon>Sordariomycetes</taxon>
        <taxon>Hypocreomycetidae</taxon>
        <taxon>Glomerellales</taxon>
        <taxon>Plectosphaerellaceae</taxon>
        <taxon>Sodiomyces</taxon>
    </lineage>
</organism>
<gene>
    <name evidence="2" type="ORF">SODALDRAFT_379308</name>
</gene>
<feature type="compositionally biased region" description="Basic and acidic residues" evidence="1">
    <location>
        <begin position="190"/>
        <end position="213"/>
    </location>
</feature>
<dbReference type="GeneID" id="39583509"/>
<dbReference type="RefSeq" id="XP_028465888.1">
    <property type="nucleotide sequence ID" value="XM_028615032.1"/>
</dbReference>
<dbReference type="Proteomes" id="UP000272025">
    <property type="component" value="Unassembled WGS sequence"/>
</dbReference>